<feature type="chain" id="PRO_5009584453" description="Fibronectin type-III domain-containing protein" evidence="3">
    <location>
        <begin position="27"/>
        <end position="423"/>
    </location>
</feature>
<dbReference type="GO" id="GO:0046872">
    <property type="term" value="F:metal ion binding"/>
    <property type="evidence" value="ECO:0007669"/>
    <property type="project" value="InterPro"/>
</dbReference>
<feature type="coiled-coil region" evidence="1">
    <location>
        <begin position="40"/>
        <end position="74"/>
    </location>
</feature>
<evidence type="ECO:0000313" key="5">
    <source>
        <dbReference type="EMBL" id="OHA85485.1"/>
    </source>
</evidence>
<dbReference type="InterPro" id="IPR003961">
    <property type="entry name" value="FN3_dom"/>
</dbReference>
<feature type="compositionally biased region" description="Acidic residues" evidence="2">
    <location>
        <begin position="129"/>
        <end position="140"/>
    </location>
</feature>
<dbReference type="AlphaFoldDB" id="A0A1G2SK88"/>
<dbReference type="InterPro" id="IPR036116">
    <property type="entry name" value="FN3_sf"/>
</dbReference>
<gene>
    <name evidence="5" type="ORF">A2591_01355</name>
</gene>
<dbReference type="SUPFAM" id="SSF47090">
    <property type="entry name" value="PGBD-like"/>
    <property type="match status" value="1"/>
</dbReference>
<accession>A0A1G2SK88</accession>
<evidence type="ECO:0000256" key="2">
    <source>
        <dbReference type="SAM" id="MobiDB-lite"/>
    </source>
</evidence>
<organism evidence="5 6">
    <name type="scientific">Candidatus Yonathbacteria bacterium RIFOXYD1_FULL_52_36</name>
    <dbReference type="NCBI Taxonomy" id="1802730"/>
    <lineage>
        <taxon>Bacteria</taxon>
        <taxon>Candidatus Yonathiibacteriota</taxon>
    </lineage>
</organism>
<feature type="region of interest" description="Disordered" evidence="2">
    <location>
        <begin position="126"/>
        <end position="159"/>
    </location>
</feature>
<protein>
    <recommendedName>
        <fullName evidence="4">Fibronectin type-III domain-containing protein</fullName>
    </recommendedName>
</protein>
<feature type="signal peptide" evidence="3">
    <location>
        <begin position="1"/>
        <end position="26"/>
    </location>
</feature>
<dbReference type="GO" id="GO:0003993">
    <property type="term" value="F:acid phosphatase activity"/>
    <property type="evidence" value="ECO:0007669"/>
    <property type="project" value="InterPro"/>
</dbReference>
<dbReference type="InterPro" id="IPR036365">
    <property type="entry name" value="PGBD-like_sf"/>
</dbReference>
<dbReference type="EMBL" id="MHUZ01000023">
    <property type="protein sequence ID" value="OHA85485.1"/>
    <property type="molecule type" value="Genomic_DNA"/>
</dbReference>
<dbReference type="PROSITE" id="PS50853">
    <property type="entry name" value="FN3"/>
    <property type="match status" value="1"/>
</dbReference>
<dbReference type="SUPFAM" id="SSF49363">
    <property type="entry name" value="Purple acid phosphatase, N-terminal domain"/>
    <property type="match status" value="1"/>
</dbReference>
<dbReference type="InterPro" id="IPR013783">
    <property type="entry name" value="Ig-like_fold"/>
</dbReference>
<name>A0A1G2SK88_9BACT</name>
<keyword evidence="3" id="KW-0732">Signal</keyword>
<dbReference type="InterPro" id="IPR008963">
    <property type="entry name" value="Purple_acid_Pase-like_N"/>
</dbReference>
<dbReference type="Gene3D" id="2.60.40.10">
    <property type="entry name" value="Immunoglobulins"/>
    <property type="match status" value="1"/>
</dbReference>
<dbReference type="Proteomes" id="UP000178168">
    <property type="component" value="Unassembled WGS sequence"/>
</dbReference>
<proteinExistence type="predicted"/>
<evidence type="ECO:0000259" key="4">
    <source>
        <dbReference type="PROSITE" id="PS50853"/>
    </source>
</evidence>
<dbReference type="Gene3D" id="2.60.40.380">
    <property type="entry name" value="Purple acid phosphatase-like, N-terminal"/>
    <property type="match status" value="1"/>
</dbReference>
<evidence type="ECO:0000256" key="1">
    <source>
        <dbReference type="SAM" id="Coils"/>
    </source>
</evidence>
<sequence>MLKQIATGAVITGLALGMIAPSLAMAQTGTGTSTSTTTHTETLRAQIVALQARIAELQAQILEIRKQQTQLVLEIATTTNVGAQGDNVKLLQLYLAQDPTLYPEGLITGYFGTKTLKALERYEAKYSDDDGDDDGDDDDNDGKKNNGKGKAKGKDKQRENALEKINKSLRNGSWVVVKSATDPNTCIVTPPGHFVAPGYAKNFGKPISIPCKDLPPGIQRLMNGTVTPPVADTTAPTFSQVNVGTLTATTAIITATTSEQTTVRAQYGTTTAYGSTTAFGTLGTTTTLTLSGLTPSTTYHYVLHARDAAGNTATTTDAVFTTATTPDTTAPVISGAAATSTTATGSSIAWTTNEPASSKLYYGTTTPLVLGTALTSFDPTFLTNHLVAVSGLTASTTYRYVIESKDASGNTATSTENSFVTLP</sequence>
<keyword evidence="1" id="KW-0175">Coiled coil</keyword>
<reference evidence="5 6" key="1">
    <citation type="journal article" date="2016" name="Nat. Commun.">
        <title>Thousands of microbial genomes shed light on interconnected biogeochemical processes in an aquifer system.</title>
        <authorList>
            <person name="Anantharaman K."/>
            <person name="Brown C.T."/>
            <person name="Hug L.A."/>
            <person name="Sharon I."/>
            <person name="Castelle C.J."/>
            <person name="Probst A.J."/>
            <person name="Thomas B.C."/>
            <person name="Singh A."/>
            <person name="Wilkins M.J."/>
            <person name="Karaoz U."/>
            <person name="Brodie E.L."/>
            <person name="Williams K.H."/>
            <person name="Hubbard S.S."/>
            <person name="Banfield J.F."/>
        </authorList>
    </citation>
    <scope>NUCLEOTIDE SEQUENCE [LARGE SCALE GENOMIC DNA]</scope>
</reference>
<evidence type="ECO:0000256" key="3">
    <source>
        <dbReference type="SAM" id="SignalP"/>
    </source>
</evidence>
<comment type="caution">
    <text evidence="5">The sequence shown here is derived from an EMBL/GenBank/DDBJ whole genome shotgun (WGS) entry which is preliminary data.</text>
</comment>
<dbReference type="Gene3D" id="1.10.101.10">
    <property type="entry name" value="PGBD-like superfamily/PGBD"/>
    <property type="match status" value="1"/>
</dbReference>
<evidence type="ECO:0000313" key="6">
    <source>
        <dbReference type="Proteomes" id="UP000178168"/>
    </source>
</evidence>
<dbReference type="InterPro" id="IPR036366">
    <property type="entry name" value="PGBDSf"/>
</dbReference>
<feature type="domain" description="Fibronectin type-III" evidence="4">
    <location>
        <begin position="235"/>
        <end position="328"/>
    </location>
</feature>
<dbReference type="SUPFAM" id="SSF49265">
    <property type="entry name" value="Fibronectin type III"/>
    <property type="match status" value="1"/>
</dbReference>